<evidence type="ECO:0000313" key="1">
    <source>
        <dbReference type="EMBL" id="KZT36443.1"/>
    </source>
</evidence>
<keyword evidence="2" id="KW-1185">Reference proteome</keyword>
<dbReference type="Proteomes" id="UP000076798">
    <property type="component" value="Unassembled WGS sequence"/>
</dbReference>
<accession>A0A166BJ90</accession>
<evidence type="ECO:0000313" key="2">
    <source>
        <dbReference type="Proteomes" id="UP000076798"/>
    </source>
</evidence>
<name>A0A166BJ90_9AGAM</name>
<protein>
    <submittedName>
        <fullName evidence="1">Uncharacterized protein</fullName>
    </submittedName>
</protein>
<dbReference type="AlphaFoldDB" id="A0A166BJ90"/>
<proteinExistence type="predicted"/>
<gene>
    <name evidence="1" type="ORF">SISSUDRAFT_66337</name>
</gene>
<organism evidence="1 2">
    <name type="scientific">Sistotremastrum suecicum HHB10207 ss-3</name>
    <dbReference type="NCBI Taxonomy" id="1314776"/>
    <lineage>
        <taxon>Eukaryota</taxon>
        <taxon>Fungi</taxon>
        <taxon>Dikarya</taxon>
        <taxon>Basidiomycota</taxon>
        <taxon>Agaricomycotina</taxon>
        <taxon>Agaricomycetes</taxon>
        <taxon>Sistotremastrales</taxon>
        <taxon>Sistotremastraceae</taxon>
        <taxon>Sistotremastrum</taxon>
    </lineage>
</organism>
<dbReference type="EMBL" id="KV428107">
    <property type="protein sequence ID" value="KZT36443.1"/>
    <property type="molecule type" value="Genomic_DNA"/>
</dbReference>
<reference evidence="1 2" key="1">
    <citation type="journal article" date="2016" name="Mol. Biol. Evol.">
        <title>Comparative Genomics of Early-Diverging Mushroom-Forming Fungi Provides Insights into the Origins of Lignocellulose Decay Capabilities.</title>
        <authorList>
            <person name="Nagy L.G."/>
            <person name="Riley R."/>
            <person name="Tritt A."/>
            <person name="Adam C."/>
            <person name="Daum C."/>
            <person name="Floudas D."/>
            <person name="Sun H."/>
            <person name="Yadav J.S."/>
            <person name="Pangilinan J."/>
            <person name="Larsson K.H."/>
            <person name="Matsuura K."/>
            <person name="Barry K."/>
            <person name="Labutti K."/>
            <person name="Kuo R."/>
            <person name="Ohm R.A."/>
            <person name="Bhattacharya S.S."/>
            <person name="Shirouzu T."/>
            <person name="Yoshinaga Y."/>
            <person name="Martin F.M."/>
            <person name="Grigoriev I.V."/>
            <person name="Hibbett D.S."/>
        </authorList>
    </citation>
    <scope>NUCLEOTIDE SEQUENCE [LARGE SCALE GENOMIC DNA]</scope>
    <source>
        <strain evidence="1 2">HHB10207 ss-3</strain>
    </source>
</reference>
<sequence>MSPSQVQTRSTPSQISNARFASISISISAWRSGIIHLPIFPDICRTSPPLFPCPLSSPFSFLFRNAENSRGFDFGSSCLKILCLYIWVGLLGYGRVNQNLDRSDWNNVLTLLLSSSPEDFPLTSCPCSSTRKARTGQTGRKSIEMNIKHETFIHSHVHVHVYISFLNLINKDMYVLVRLRVEY</sequence>